<sequence length="68" mass="7697">MIIASEKKRVFIYKDTQLSDPSINLSKEAVLNFYANTYPELNNATIDGPEIKDTELHYKFLSTLGTKG</sequence>
<protein>
    <submittedName>
        <fullName evidence="1">PRTRC genetic system protein C</fullName>
    </submittedName>
</protein>
<dbReference type="RefSeq" id="WP_106524116.1">
    <property type="nucleotide sequence ID" value="NZ_PYGD01000007.1"/>
</dbReference>
<comment type="caution">
    <text evidence="1">The sequence shown here is derived from an EMBL/GenBank/DDBJ whole genome shotgun (WGS) entry which is preliminary data.</text>
</comment>
<evidence type="ECO:0000313" key="1">
    <source>
        <dbReference type="EMBL" id="PSK90851.1"/>
    </source>
</evidence>
<gene>
    <name evidence="1" type="ORF">B0I18_107263</name>
</gene>
<dbReference type="OrthoDB" id="6912309at2"/>
<dbReference type="AlphaFoldDB" id="A0A2P8D0V3"/>
<dbReference type="InterPro" id="IPR032866">
    <property type="entry name" value="Prok_Ub"/>
</dbReference>
<evidence type="ECO:0000313" key="2">
    <source>
        <dbReference type="Proteomes" id="UP000240572"/>
    </source>
</evidence>
<reference evidence="1 2" key="1">
    <citation type="submission" date="2018-03" db="EMBL/GenBank/DDBJ databases">
        <title>Genomic Encyclopedia of Type Strains, Phase III (KMG-III): the genomes of soil and plant-associated and newly described type strains.</title>
        <authorList>
            <person name="Whitman W."/>
        </authorList>
    </citation>
    <scope>NUCLEOTIDE SEQUENCE [LARGE SCALE GENOMIC DNA]</scope>
    <source>
        <strain evidence="1 2">CGMCC 1.12700</strain>
    </source>
</reference>
<dbReference type="EMBL" id="PYGD01000007">
    <property type="protein sequence ID" value="PSK90851.1"/>
    <property type="molecule type" value="Genomic_DNA"/>
</dbReference>
<accession>A0A2P8D0V3</accession>
<keyword evidence="2" id="KW-1185">Reference proteome</keyword>
<dbReference type="NCBIfam" id="TIGR03738">
    <property type="entry name" value="PRTRC_C"/>
    <property type="match status" value="1"/>
</dbReference>
<dbReference type="Proteomes" id="UP000240572">
    <property type="component" value="Unassembled WGS sequence"/>
</dbReference>
<dbReference type="InterPro" id="IPR022289">
    <property type="entry name" value="PRTRC_protein-C"/>
</dbReference>
<name>A0A2P8D0V3_9BACT</name>
<dbReference type="Pfam" id="PF14454">
    <property type="entry name" value="Prok_Ub"/>
    <property type="match status" value="1"/>
</dbReference>
<organism evidence="1 2">
    <name type="scientific">Taibaiella chishuiensis</name>
    <dbReference type="NCBI Taxonomy" id="1434707"/>
    <lineage>
        <taxon>Bacteria</taxon>
        <taxon>Pseudomonadati</taxon>
        <taxon>Bacteroidota</taxon>
        <taxon>Chitinophagia</taxon>
        <taxon>Chitinophagales</taxon>
        <taxon>Chitinophagaceae</taxon>
        <taxon>Taibaiella</taxon>
    </lineage>
</organism>
<proteinExistence type="predicted"/>